<gene>
    <name evidence="1" type="ORF">METZ01_LOCUS231520</name>
</gene>
<reference evidence="1" key="1">
    <citation type="submission" date="2018-05" db="EMBL/GenBank/DDBJ databases">
        <authorList>
            <person name="Lanie J.A."/>
            <person name="Ng W.-L."/>
            <person name="Kazmierczak K.M."/>
            <person name="Andrzejewski T.M."/>
            <person name="Davidsen T.M."/>
            <person name="Wayne K.J."/>
            <person name="Tettelin H."/>
            <person name="Glass J.I."/>
            <person name="Rusch D."/>
            <person name="Podicherti R."/>
            <person name="Tsui H.-C.T."/>
            <person name="Winkler M.E."/>
        </authorList>
    </citation>
    <scope>NUCLEOTIDE SEQUENCE</scope>
</reference>
<proteinExistence type="predicted"/>
<dbReference type="EMBL" id="UINC01057475">
    <property type="protein sequence ID" value="SVB78666.1"/>
    <property type="molecule type" value="Genomic_DNA"/>
</dbReference>
<accession>A0A382GU76</accession>
<dbReference type="AlphaFoldDB" id="A0A382GU76"/>
<sequence>VDSLPTTVEYHSQEIHLFDPVVCCDCLLKLCEGYSTTCANCGEVIPPYSQVGVLKVDNGEKQFVHMNTMCLTVGSAFHGYWGKGKLRKFIQIEAC</sequence>
<evidence type="ECO:0000313" key="1">
    <source>
        <dbReference type="EMBL" id="SVB78666.1"/>
    </source>
</evidence>
<name>A0A382GU76_9ZZZZ</name>
<organism evidence="1">
    <name type="scientific">marine metagenome</name>
    <dbReference type="NCBI Taxonomy" id="408172"/>
    <lineage>
        <taxon>unclassified sequences</taxon>
        <taxon>metagenomes</taxon>
        <taxon>ecological metagenomes</taxon>
    </lineage>
</organism>
<feature type="non-terminal residue" evidence="1">
    <location>
        <position position="1"/>
    </location>
</feature>
<protein>
    <submittedName>
        <fullName evidence="1">Uncharacterized protein</fullName>
    </submittedName>
</protein>